<comment type="caution">
    <text evidence="7">The sequence shown here is derived from an EMBL/GenBank/DDBJ whole genome shotgun (WGS) entry which is preliminary data.</text>
</comment>
<evidence type="ECO:0000313" key="7">
    <source>
        <dbReference type="EMBL" id="EES91023.1"/>
    </source>
</evidence>
<dbReference type="AlphaFoldDB" id="A0A9P2G6R9"/>
<dbReference type="Gene3D" id="3.30.700.10">
    <property type="entry name" value="Glycoprotein, Type 4 Pilin"/>
    <property type="match status" value="1"/>
</dbReference>
<dbReference type="SUPFAM" id="SSF54523">
    <property type="entry name" value="Pili subunits"/>
    <property type="match status" value="1"/>
</dbReference>
<sequence>MKVNGKFKFHIKNTTKGFTLIELIVVMAIILVMASFLIPKFNGYRGKAQRLKVVDTGRQIYLTAIESYSENNGEFNNQKLLETSKELLGIDNLKILNEGENNFVINYNVDEKPYILKFNKNENDFCIEDTNGSKLYPNNIQSKADKGNK</sequence>
<dbReference type="GO" id="GO:0016020">
    <property type="term" value="C:membrane"/>
    <property type="evidence" value="ECO:0007669"/>
    <property type="project" value="UniProtKB-SubCell"/>
</dbReference>
<dbReference type="RefSeq" id="WP_003375550.1">
    <property type="nucleotide sequence ID" value="NZ_ACSJ01000007.1"/>
</dbReference>
<gene>
    <name evidence="7" type="ORF">CLG_B1102</name>
</gene>
<reference evidence="7 8" key="1">
    <citation type="submission" date="2009-10" db="EMBL/GenBank/DDBJ databases">
        <authorList>
            <person name="Shrivastava S."/>
            <person name="Brinkac L.B."/>
            <person name="Brown J.L."/>
            <person name="Bruce D.B."/>
            <person name="Detter C."/>
            <person name="Green L.D."/>
            <person name="Munk C.A."/>
            <person name="Rogers Y.C."/>
            <person name="Tapia R."/>
            <person name="Saunders E.S."/>
            <person name="Sims D.R."/>
            <person name="Smith L.A."/>
            <person name="Smith T.J."/>
            <person name="Sutton G."/>
            <person name="Brettin T."/>
        </authorList>
    </citation>
    <scope>NUCLEOTIDE SEQUENCE [LARGE SCALE GENOMIC DNA]</scope>
    <source>
        <strain evidence="8">D str. 1873</strain>
    </source>
</reference>
<dbReference type="PROSITE" id="PS00409">
    <property type="entry name" value="PROKAR_NTER_METHYL"/>
    <property type="match status" value="1"/>
</dbReference>
<dbReference type="NCBIfam" id="TIGR02532">
    <property type="entry name" value="IV_pilin_GFxxxE"/>
    <property type="match status" value="1"/>
</dbReference>
<evidence type="ECO:0000256" key="5">
    <source>
        <dbReference type="ARBA" id="ARBA00023136"/>
    </source>
</evidence>
<dbReference type="InterPro" id="IPR012902">
    <property type="entry name" value="N_methyl_site"/>
</dbReference>
<evidence type="ECO:0000256" key="3">
    <source>
        <dbReference type="ARBA" id="ARBA00022692"/>
    </source>
</evidence>
<dbReference type="Pfam" id="PF07963">
    <property type="entry name" value="N_methyl"/>
    <property type="match status" value="1"/>
</dbReference>
<dbReference type="PANTHER" id="PTHR30093">
    <property type="entry name" value="GENERAL SECRETION PATHWAY PROTEIN G"/>
    <property type="match status" value="1"/>
</dbReference>
<organism evidence="7 8">
    <name type="scientific">Clostridium botulinum D str. 1873</name>
    <dbReference type="NCBI Taxonomy" id="592027"/>
    <lineage>
        <taxon>Bacteria</taxon>
        <taxon>Bacillati</taxon>
        <taxon>Bacillota</taxon>
        <taxon>Clostridia</taxon>
        <taxon>Eubacteriales</taxon>
        <taxon>Clostridiaceae</taxon>
        <taxon>Clostridium</taxon>
    </lineage>
</organism>
<evidence type="ECO:0000256" key="4">
    <source>
        <dbReference type="ARBA" id="ARBA00022989"/>
    </source>
</evidence>
<evidence type="ECO:0000256" key="1">
    <source>
        <dbReference type="ARBA" id="ARBA00004167"/>
    </source>
</evidence>
<proteinExistence type="predicted"/>
<dbReference type="Proteomes" id="UP000006160">
    <property type="component" value="Unassembled WGS sequence"/>
</dbReference>
<dbReference type="InterPro" id="IPR045584">
    <property type="entry name" value="Pilin-like"/>
</dbReference>
<dbReference type="EMBL" id="ACSJ01000007">
    <property type="protein sequence ID" value="EES91023.1"/>
    <property type="molecule type" value="Genomic_DNA"/>
</dbReference>
<evidence type="ECO:0000256" key="2">
    <source>
        <dbReference type="ARBA" id="ARBA00022481"/>
    </source>
</evidence>
<keyword evidence="2" id="KW-0488">Methylation</keyword>
<keyword evidence="4 6" id="KW-1133">Transmembrane helix</keyword>
<protein>
    <submittedName>
        <fullName evidence="7">Prokaryotic N-methylation motif domain protein</fullName>
    </submittedName>
</protein>
<comment type="subcellular location">
    <subcellularLocation>
        <location evidence="1">Membrane</location>
        <topology evidence="1">Single-pass membrane protein</topology>
    </subcellularLocation>
</comment>
<dbReference type="PANTHER" id="PTHR30093:SF44">
    <property type="entry name" value="TYPE II SECRETION SYSTEM CORE PROTEIN G"/>
    <property type="match status" value="1"/>
</dbReference>
<name>A0A9P2G6R9_CLOBO</name>
<accession>A0A9P2G6R9</accession>
<evidence type="ECO:0000313" key="8">
    <source>
        <dbReference type="Proteomes" id="UP000006160"/>
    </source>
</evidence>
<keyword evidence="5 6" id="KW-0472">Membrane</keyword>
<feature type="transmembrane region" description="Helical" evidence="6">
    <location>
        <begin position="20"/>
        <end position="38"/>
    </location>
</feature>
<keyword evidence="3 6" id="KW-0812">Transmembrane</keyword>
<evidence type="ECO:0000256" key="6">
    <source>
        <dbReference type="SAM" id="Phobius"/>
    </source>
</evidence>